<keyword evidence="3 6" id="KW-0812">Transmembrane</keyword>
<dbReference type="PANTHER" id="PTHR22945:SF90">
    <property type="entry name" value="G_PROTEIN_RECEP_F1_2 DOMAIN-CONTAINING PROTEIN"/>
    <property type="match status" value="1"/>
</dbReference>
<sequence length="97" mass="11032">MIQCISFLYAQSDPNEIAQILETRFPDYNMTGLCVTGTINIVSFSALYTILHMTLPIIPVYIIILILRKRIIEKLSFPGVNFAKDTKNLHTQLLMVS</sequence>
<dbReference type="EnsemblMetazoa" id="CJA18320.1">
    <property type="protein sequence ID" value="CJA18320.1"/>
    <property type="gene ID" value="WBGene00137524"/>
</dbReference>
<protein>
    <submittedName>
        <fullName evidence="7">Uncharacterized protein</fullName>
    </submittedName>
</protein>
<accession>A0A8R1E2F4</accession>
<comment type="similarity">
    <text evidence="2">Belongs to the nematode receptor-like protein srd family.</text>
</comment>
<dbReference type="GO" id="GO:0016020">
    <property type="term" value="C:membrane"/>
    <property type="evidence" value="ECO:0007669"/>
    <property type="project" value="UniProtKB-SubCell"/>
</dbReference>
<evidence type="ECO:0000313" key="8">
    <source>
        <dbReference type="Proteomes" id="UP000005237"/>
    </source>
</evidence>
<evidence type="ECO:0000256" key="1">
    <source>
        <dbReference type="ARBA" id="ARBA00004141"/>
    </source>
</evidence>
<evidence type="ECO:0000256" key="2">
    <source>
        <dbReference type="ARBA" id="ARBA00009166"/>
    </source>
</evidence>
<reference evidence="8" key="1">
    <citation type="submission" date="2010-08" db="EMBL/GenBank/DDBJ databases">
        <authorList>
            <consortium name="Caenorhabditis japonica Sequencing Consortium"/>
            <person name="Wilson R.K."/>
        </authorList>
    </citation>
    <scope>NUCLEOTIDE SEQUENCE [LARGE SCALE GENOMIC DNA]</scope>
    <source>
        <strain evidence="8">DF5081</strain>
    </source>
</reference>
<dbReference type="Pfam" id="PF10317">
    <property type="entry name" value="7TM_GPCR_Srd"/>
    <property type="match status" value="1"/>
</dbReference>
<keyword evidence="4 6" id="KW-1133">Transmembrane helix</keyword>
<feature type="transmembrane region" description="Helical" evidence="6">
    <location>
        <begin position="46"/>
        <end position="67"/>
    </location>
</feature>
<evidence type="ECO:0000313" key="7">
    <source>
        <dbReference type="EnsemblMetazoa" id="CJA18320.1"/>
    </source>
</evidence>
<organism evidence="7 8">
    <name type="scientific">Caenorhabditis japonica</name>
    <dbReference type="NCBI Taxonomy" id="281687"/>
    <lineage>
        <taxon>Eukaryota</taxon>
        <taxon>Metazoa</taxon>
        <taxon>Ecdysozoa</taxon>
        <taxon>Nematoda</taxon>
        <taxon>Chromadorea</taxon>
        <taxon>Rhabditida</taxon>
        <taxon>Rhabditina</taxon>
        <taxon>Rhabditomorpha</taxon>
        <taxon>Rhabditoidea</taxon>
        <taxon>Rhabditidae</taxon>
        <taxon>Peloderinae</taxon>
        <taxon>Caenorhabditis</taxon>
    </lineage>
</organism>
<dbReference type="AlphaFoldDB" id="A0A8R1E2F4"/>
<dbReference type="PANTHER" id="PTHR22945">
    <property type="entry name" value="SERPENTINE RECEPTOR, CLASS D DELTA"/>
    <property type="match status" value="1"/>
</dbReference>
<keyword evidence="5 6" id="KW-0472">Membrane</keyword>
<evidence type="ECO:0000256" key="4">
    <source>
        <dbReference type="ARBA" id="ARBA00022989"/>
    </source>
</evidence>
<keyword evidence="8" id="KW-1185">Reference proteome</keyword>
<evidence type="ECO:0000256" key="3">
    <source>
        <dbReference type="ARBA" id="ARBA00022692"/>
    </source>
</evidence>
<comment type="subcellular location">
    <subcellularLocation>
        <location evidence="1">Membrane</location>
        <topology evidence="1">Multi-pass membrane protein</topology>
    </subcellularLocation>
</comment>
<dbReference type="InterPro" id="IPR019421">
    <property type="entry name" value="7TM_GPCR_serpentine_rcpt_Srd"/>
</dbReference>
<reference evidence="7" key="2">
    <citation type="submission" date="2022-06" db="UniProtKB">
        <authorList>
            <consortium name="EnsemblMetazoa"/>
        </authorList>
    </citation>
    <scope>IDENTIFICATION</scope>
    <source>
        <strain evidence="7">DF5081</strain>
    </source>
</reference>
<proteinExistence type="inferred from homology"/>
<evidence type="ECO:0000256" key="5">
    <source>
        <dbReference type="ARBA" id="ARBA00023136"/>
    </source>
</evidence>
<name>A0A8R1E2F4_CAEJA</name>
<evidence type="ECO:0000256" key="6">
    <source>
        <dbReference type="SAM" id="Phobius"/>
    </source>
</evidence>
<dbReference type="InterPro" id="IPR050920">
    <property type="entry name" value="Nematode_rcpt-like_delta"/>
</dbReference>
<dbReference type="Proteomes" id="UP000005237">
    <property type="component" value="Unassembled WGS sequence"/>
</dbReference>